<evidence type="ECO:0000313" key="7">
    <source>
        <dbReference type="EMBL" id="TLF79312.1"/>
    </source>
</evidence>
<evidence type="ECO:0000256" key="3">
    <source>
        <dbReference type="ARBA" id="ARBA00022989"/>
    </source>
</evidence>
<dbReference type="Proteomes" id="UP000306378">
    <property type="component" value="Unassembled WGS sequence"/>
</dbReference>
<dbReference type="RefSeq" id="WP_138447204.1">
    <property type="nucleotide sequence ID" value="NZ_VBUT01000003.1"/>
</dbReference>
<accession>A0A5R8NUN1</accession>
<evidence type="ECO:0000313" key="8">
    <source>
        <dbReference type="Proteomes" id="UP000306378"/>
    </source>
</evidence>
<sequence length="102" mass="10630">MTRPGLAAERTALAWRRSALGATAVTMLLLNAAVADGWRATSIAPLAAALTMAVLAVVGTLRSHDLRHGRNRHGTLAIRLAMASTALTALVAVVIGMTHPLR</sequence>
<dbReference type="GO" id="GO:0012505">
    <property type="term" value="C:endomembrane system"/>
    <property type="evidence" value="ECO:0007669"/>
    <property type="project" value="UniProtKB-SubCell"/>
</dbReference>
<evidence type="ECO:0000256" key="2">
    <source>
        <dbReference type="ARBA" id="ARBA00022692"/>
    </source>
</evidence>
<keyword evidence="3 5" id="KW-1133">Transmembrane helix</keyword>
<dbReference type="InterPro" id="IPR003807">
    <property type="entry name" value="DUF202"/>
</dbReference>
<evidence type="ECO:0000256" key="5">
    <source>
        <dbReference type="SAM" id="Phobius"/>
    </source>
</evidence>
<gene>
    <name evidence="7" type="ORF">FEK34_07965</name>
</gene>
<reference evidence="7 8" key="1">
    <citation type="submission" date="2019-05" db="EMBL/GenBank/DDBJ databases">
        <title>Genomes sequences of two Nocardia cyriacigeorgica environmental isolates, type strains Nocardia asteroides ATCC 19247 and Nocardia cyriacigeorgica DSM 44484.</title>
        <authorList>
            <person name="Vautrin F."/>
            <person name="Bergeron E."/>
            <person name="Dubost A."/>
            <person name="Abrouk D."/>
            <person name="Rodriguez Nava V."/>
            <person name="Pujic P."/>
        </authorList>
    </citation>
    <scope>NUCLEOTIDE SEQUENCE [LARGE SCALE GENOMIC DNA]</scope>
    <source>
        <strain evidence="7 8">EML 446</strain>
    </source>
</reference>
<keyword evidence="2 5" id="KW-0812">Transmembrane</keyword>
<comment type="subcellular location">
    <subcellularLocation>
        <location evidence="1">Endomembrane system</location>
        <topology evidence="1">Multi-pass membrane protein</topology>
    </subcellularLocation>
</comment>
<name>A0A5R8NUN1_9NOCA</name>
<evidence type="ECO:0000259" key="6">
    <source>
        <dbReference type="Pfam" id="PF02656"/>
    </source>
</evidence>
<proteinExistence type="predicted"/>
<dbReference type="AlphaFoldDB" id="A0A5R8NUN1"/>
<feature type="transmembrane region" description="Helical" evidence="5">
    <location>
        <begin position="76"/>
        <end position="97"/>
    </location>
</feature>
<dbReference type="Pfam" id="PF02656">
    <property type="entry name" value="DUF202"/>
    <property type="match status" value="1"/>
</dbReference>
<evidence type="ECO:0000256" key="4">
    <source>
        <dbReference type="ARBA" id="ARBA00023136"/>
    </source>
</evidence>
<evidence type="ECO:0000256" key="1">
    <source>
        <dbReference type="ARBA" id="ARBA00004127"/>
    </source>
</evidence>
<keyword evidence="4 5" id="KW-0472">Membrane</keyword>
<protein>
    <submittedName>
        <fullName evidence="7">DUF202 domain-containing protein</fullName>
    </submittedName>
</protein>
<feature type="domain" description="DUF202" evidence="6">
    <location>
        <begin position="3"/>
        <end position="62"/>
    </location>
</feature>
<organism evidence="7 8">
    <name type="scientific">Nocardia cyriacigeorgica</name>
    <dbReference type="NCBI Taxonomy" id="135487"/>
    <lineage>
        <taxon>Bacteria</taxon>
        <taxon>Bacillati</taxon>
        <taxon>Actinomycetota</taxon>
        <taxon>Actinomycetes</taxon>
        <taxon>Mycobacteriales</taxon>
        <taxon>Nocardiaceae</taxon>
        <taxon>Nocardia</taxon>
    </lineage>
</organism>
<comment type="caution">
    <text evidence="7">The sequence shown here is derived from an EMBL/GenBank/DDBJ whole genome shotgun (WGS) entry which is preliminary data.</text>
</comment>
<feature type="transmembrane region" description="Helical" evidence="5">
    <location>
        <begin position="45"/>
        <end position="64"/>
    </location>
</feature>
<dbReference type="EMBL" id="VBUT01000003">
    <property type="protein sequence ID" value="TLF79312.1"/>
    <property type="molecule type" value="Genomic_DNA"/>
</dbReference>